<protein>
    <submittedName>
        <fullName evidence="1">Hypothetical_protein</fullName>
    </submittedName>
</protein>
<organism evidence="1 2">
    <name type="scientific">Hexamita inflata</name>
    <dbReference type="NCBI Taxonomy" id="28002"/>
    <lineage>
        <taxon>Eukaryota</taxon>
        <taxon>Metamonada</taxon>
        <taxon>Diplomonadida</taxon>
        <taxon>Hexamitidae</taxon>
        <taxon>Hexamitinae</taxon>
        <taxon>Hexamita</taxon>
    </lineage>
</organism>
<keyword evidence="2" id="KW-1185">Reference proteome</keyword>
<comment type="caution">
    <text evidence="1">The sequence shown here is derived from an EMBL/GenBank/DDBJ whole genome shotgun (WGS) entry which is preliminary data.</text>
</comment>
<accession>A0ABP1GVB7</accession>
<evidence type="ECO:0000313" key="2">
    <source>
        <dbReference type="Proteomes" id="UP001642409"/>
    </source>
</evidence>
<evidence type="ECO:0000313" key="1">
    <source>
        <dbReference type="EMBL" id="CAL5978919.1"/>
    </source>
</evidence>
<reference evidence="1 2" key="1">
    <citation type="submission" date="2024-07" db="EMBL/GenBank/DDBJ databases">
        <authorList>
            <person name="Akdeniz Z."/>
        </authorList>
    </citation>
    <scope>NUCLEOTIDE SEQUENCE [LARGE SCALE GENOMIC DNA]</scope>
</reference>
<gene>
    <name evidence="1" type="ORF">HINF_LOCUS5066</name>
</gene>
<dbReference type="EMBL" id="CAXDID020000009">
    <property type="protein sequence ID" value="CAL5978919.1"/>
    <property type="molecule type" value="Genomic_DNA"/>
</dbReference>
<sequence length="143" mass="16854">MTLLNIINLKQYEKDKNSIYIQIIGYIQKQTFQTEIVVPKFIPQEYTQKVNFKLFTLTQLIFILAQQYVQSCRIDVIVLLTQIITAFEKYYQYIIQSTNSGYASPKIIPAIPKIVTKQCQFKCRTNLGCLRRLFRVTILEDEE</sequence>
<dbReference type="Proteomes" id="UP001642409">
    <property type="component" value="Unassembled WGS sequence"/>
</dbReference>
<proteinExistence type="predicted"/>
<name>A0ABP1GVB7_9EUKA</name>